<evidence type="ECO:0000256" key="1">
    <source>
        <dbReference type="ARBA" id="ARBA00004141"/>
    </source>
</evidence>
<feature type="transmembrane region" description="Helical" evidence="5">
    <location>
        <begin position="113"/>
        <end position="134"/>
    </location>
</feature>
<evidence type="ECO:0000313" key="7">
    <source>
        <dbReference type="EMBL" id="KAA5803620.1"/>
    </source>
</evidence>
<feature type="transmembrane region" description="Helical" evidence="5">
    <location>
        <begin position="195"/>
        <end position="225"/>
    </location>
</feature>
<evidence type="ECO:0000256" key="5">
    <source>
        <dbReference type="SAM" id="Phobius"/>
    </source>
</evidence>
<organism evidence="7 8">
    <name type="scientific">Alkalicaulis satelles</name>
    <dbReference type="NCBI Taxonomy" id="2609175"/>
    <lineage>
        <taxon>Bacteria</taxon>
        <taxon>Pseudomonadati</taxon>
        <taxon>Pseudomonadota</taxon>
        <taxon>Alphaproteobacteria</taxon>
        <taxon>Maricaulales</taxon>
        <taxon>Maricaulaceae</taxon>
        <taxon>Alkalicaulis</taxon>
    </lineage>
</organism>
<dbReference type="EMBL" id="VWOJ01000002">
    <property type="protein sequence ID" value="KAA5803620.1"/>
    <property type="molecule type" value="Genomic_DNA"/>
</dbReference>
<keyword evidence="4 5" id="KW-0472">Membrane</keyword>
<feature type="transmembrane region" description="Helical" evidence="5">
    <location>
        <begin position="383"/>
        <end position="399"/>
    </location>
</feature>
<evidence type="ECO:0000256" key="4">
    <source>
        <dbReference type="ARBA" id="ARBA00023136"/>
    </source>
</evidence>
<feature type="transmembrane region" description="Helical" evidence="5">
    <location>
        <begin position="352"/>
        <end position="377"/>
    </location>
</feature>
<accession>A0A5M6ZH29</accession>
<keyword evidence="3 5" id="KW-1133">Transmembrane helix</keyword>
<feature type="transmembrane region" description="Helical" evidence="5">
    <location>
        <begin position="237"/>
        <end position="259"/>
    </location>
</feature>
<comment type="subcellular location">
    <subcellularLocation>
        <location evidence="1">Membrane</location>
        <topology evidence="1">Multi-pass membrane protein</topology>
    </subcellularLocation>
</comment>
<evidence type="ECO:0000256" key="2">
    <source>
        <dbReference type="ARBA" id="ARBA00022692"/>
    </source>
</evidence>
<dbReference type="PANTHER" id="PTHR37422">
    <property type="entry name" value="TEICHURONIC ACID BIOSYNTHESIS PROTEIN TUAE"/>
    <property type="match status" value="1"/>
</dbReference>
<feature type="domain" description="O-antigen ligase-related" evidence="6">
    <location>
        <begin position="164"/>
        <end position="338"/>
    </location>
</feature>
<dbReference type="Pfam" id="PF04932">
    <property type="entry name" value="Wzy_C"/>
    <property type="match status" value="1"/>
</dbReference>
<dbReference type="AlphaFoldDB" id="A0A5M6ZH29"/>
<feature type="transmembrane region" description="Helical" evidence="5">
    <location>
        <begin position="52"/>
        <end position="72"/>
    </location>
</feature>
<dbReference type="Proteomes" id="UP000325122">
    <property type="component" value="Unassembled WGS sequence"/>
</dbReference>
<evidence type="ECO:0000259" key="6">
    <source>
        <dbReference type="Pfam" id="PF04932"/>
    </source>
</evidence>
<dbReference type="InterPro" id="IPR007016">
    <property type="entry name" value="O-antigen_ligase-rel_domated"/>
</dbReference>
<reference evidence="7 8" key="1">
    <citation type="submission" date="2019-09" db="EMBL/GenBank/DDBJ databases">
        <authorList>
            <person name="Kevbrin V."/>
            <person name="Grouzdev D.S."/>
        </authorList>
    </citation>
    <scope>NUCLEOTIDE SEQUENCE [LARGE SCALE GENOMIC DNA]</scope>
    <source>
        <strain evidence="7 8">G-192</strain>
    </source>
</reference>
<proteinExistence type="predicted"/>
<keyword evidence="2 5" id="KW-0812">Transmembrane</keyword>
<evidence type="ECO:0000256" key="3">
    <source>
        <dbReference type="ARBA" id="ARBA00022989"/>
    </source>
</evidence>
<dbReference type="PANTHER" id="PTHR37422:SF21">
    <property type="entry name" value="EXOQ-LIKE PROTEIN"/>
    <property type="match status" value="1"/>
</dbReference>
<dbReference type="GO" id="GO:0016020">
    <property type="term" value="C:membrane"/>
    <property type="evidence" value="ECO:0007669"/>
    <property type="project" value="UniProtKB-SubCell"/>
</dbReference>
<feature type="transmembrane region" description="Helical" evidence="5">
    <location>
        <begin position="166"/>
        <end position="183"/>
    </location>
</feature>
<name>A0A5M6ZH29_9PROT</name>
<protein>
    <recommendedName>
        <fullName evidence="6">O-antigen ligase-related domain-containing protein</fullName>
    </recommendedName>
</protein>
<feature type="transmembrane region" description="Helical" evidence="5">
    <location>
        <begin position="7"/>
        <end position="40"/>
    </location>
</feature>
<evidence type="ECO:0000313" key="8">
    <source>
        <dbReference type="Proteomes" id="UP000325122"/>
    </source>
</evidence>
<gene>
    <name evidence="7" type="ORF">F1654_07405</name>
</gene>
<sequence>MTAFPRAMVWVFAVCIASSVIAAGAGALGMATTVGVLGLAAAPFIARPAWRAVRAAPLVPALAAAAIAWFALSHIWSASTRPDEVYKLLLLAPVYVMAAYACWRADDAMAARLAPWIAGGTGLLALWFSMEALLGMPVSIQSKDWFHDVTAYEEARSIAMRRLSRGATHFLMLAAPAALWLWMRGGRFSRAGALGLLAASVIAASAFAVAANVVALTLALCVMAAALKWPRLTLQGALIATAVFILASPVIMGALLALIPDSLAERLPLTWHWRMEIWAFALERIAERPVTGHGLDSGRVMSDLVMLRGMEIERMPIHAHNAGLHIWMETGLIGAVLAAAALLGLARAAGRAALTALQCAAIASAFTVMTVSVMLGYGPWQEWNQAALALSAGAAFLLLRQKA</sequence>
<feature type="transmembrane region" description="Helical" evidence="5">
    <location>
        <begin position="84"/>
        <end position="101"/>
    </location>
</feature>
<dbReference type="RefSeq" id="WP_150022888.1">
    <property type="nucleotide sequence ID" value="NZ_VWOJ01000002.1"/>
</dbReference>
<dbReference type="InterPro" id="IPR051533">
    <property type="entry name" value="WaaL-like"/>
</dbReference>
<feature type="transmembrane region" description="Helical" evidence="5">
    <location>
        <begin position="324"/>
        <end position="345"/>
    </location>
</feature>
<keyword evidence="8" id="KW-1185">Reference proteome</keyword>
<comment type="caution">
    <text evidence="7">The sequence shown here is derived from an EMBL/GenBank/DDBJ whole genome shotgun (WGS) entry which is preliminary data.</text>
</comment>